<dbReference type="OrthoDB" id="275301at2759"/>
<protein>
    <submittedName>
        <fullName evidence="8">Protein kinase-like</fullName>
    </submittedName>
</protein>
<dbReference type="AlphaFoldDB" id="A0A0K9PKW6"/>
<dbReference type="Gene3D" id="3.30.200.20">
    <property type="entry name" value="Phosphorylase Kinase, domain 1"/>
    <property type="match status" value="1"/>
</dbReference>
<keyword evidence="3 8" id="KW-0418">Kinase</keyword>
<dbReference type="PROSITE" id="PS50011">
    <property type="entry name" value="PROTEIN_KINASE_DOM"/>
    <property type="match status" value="1"/>
</dbReference>
<reference evidence="9" key="1">
    <citation type="journal article" date="2016" name="Nature">
        <title>The genome of the seagrass Zostera marina reveals angiosperm adaptation to the sea.</title>
        <authorList>
            <person name="Olsen J.L."/>
            <person name="Rouze P."/>
            <person name="Verhelst B."/>
            <person name="Lin Y.-C."/>
            <person name="Bayer T."/>
            <person name="Collen J."/>
            <person name="Dattolo E."/>
            <person name="De Paoli E."/>
            <person name="Dittami S."/>
            <person name="Maumus F."/>
            <person name="Michel G."/>
            <person name="Kersting A."/>
            <person name="Lauritano C."/>
            <person name="Lohaus R."/>
            <person name="Toepel M."/>
            <person name="Tonon T."/>
            <person name="Vanneste K."/>
            <person name="Amirebrahimi M."/>
            <person name="Brakel J."/>
            <person name="Bostroem C."/>
            <person name="Chovatia M."/>
            <person name="Grimwood J."/>
            <person name="Jenkins J.W."/>
            <person name="Jueterbock A."/>
            <person name="Mraz A."/>
            <person name="Stam W.T."/>
            <person name="Tice H."/>
            <person name="Bornberg-Bauer E."/>
            <person name="Green P.J."/>
            <person name="Pearson G.A."/>
            <person name="Procaccini G."/>
            <person name="Duarte C.M."/>
            <person name="Schmutz J."/>
            <person name="Reusch T.B.H."/>
            <person name="Van de Peer Y."/>
        </authorList>
    </citation>
    <scope>NUCLEOTIDE SEQUENCE [LARGE SCALE GENOMIC DNA]</scope>
    <source>
        <strain evidence="9">cv. Finnish</strain>
    </source>
</reference>
<dbReference type="Gene3D" id="1.10.510.10">
    <property type="entry name" value="Transferase(Phosphotransferase) domain 1"/>
    <property type="match status" value="1"/>
</dbReference>
<evidence type="ECO:0000256" key="2">
    <source>
        <dbReference type="ARBA" id="ARBA00022741"/>
    </source>
</evidence>
<dbReference type="SMART" id="SM00220">
    <property type="entry name" value="S_TKc"/>
    <property type="match status" value="1"/>
</dbReference>
<comment type="caution">
    <text evidence="8">The sequence shown here is derived from an EMBL/GenBank/DDBJ whole genome shotgun (WGS) entry which is preliminary data.</text>
</comment>
<dbReference type="SUPFAM" id="SSF56112">
    <property type="entry name" value="Protein kinase-like (PK-like)"/>
    <property type="match status" value="1"/>
</dbReference>
<evidence type="ECO:0000313" key="9">
    <source>
        <dbReference type="Proteomes" id="UP000036987"/>
    </source>
</evidence>
<dbReference type="InterPro" id="IPR000719">
    <property type="entry name" value="Prot_kinase_dom"/>
</dbReference>
<feature type="binding site" evidence="5">
    <location>
        <position position="38"/>
    </location>
    <ligand>
        <name>ATP</name>
        <dbReference type="ChEBI" id="CHEBI:30616"/>
    </ligand>
</feature>
<feature type="domain" description="Protein kinase" evidence="7">
    <location>
        <begin position="11"/>
        <end position="264"/>
    </location>
</feature>
<dbReference type="STRING" id="29655.A0A0K9PKW6"/>
<dbReference type="GO" id="GO:0004674">
    <property type="term" value="F:protein serine/threonine kinase activity"/>
    <property type="evidence" value="ECO:0007669"/>
    <property type="project" value="UniProtKB-KW"/>
</dbReference>
<evidence type="ECO:0000259" key="7">
    <source>
        <dbReference type="PROSITE" id="PS50011"/>
    </source>
</evidence>
<dbReference type="EMBL" id="LFYR01000756">
    <property type="protein sequence ID" value="KMZ69688.1"/>
    <property type="molecule type" value="Genomic_DNA"/>
</dbReference>
<keyword evidence="4 5" id="KW-0067">ATP-binding</keyword>
<proteinExistence type="inferred from homology"/>
<dbReference type="Pfam" id="PF00069">
    <property type="entry name" value="Pkinase"/>
    <property type="match status" value="1"/>
</dbReference>
<sequence length="353" mass="38803">MGSCTTTHRKWVRGETIGRGSTSTVSLAYDPSTTFAVKSSALSLSAILQREVRFLSSVSSSHVVSYFGHDVTVENGLSYYNIFIEYAPGGSLADEILRTGGGLEEWRIRYFTRGILMGLAYLHSVGISHGDIKGKNVLIGSDGQANIADLGCARWVDDDHLPSVCGGTPVFMAPEVARGEDQHTEADVWGLGCTVLEMATGMLPWAEEKDVNPITILHKIGYSDDLPRFPTGLSDEGVDFLGKCLRRNKSERFTADELLRHPFISEISLMKINPTWTSPKCILDQDIWNSMEDDEMTRTTETSPPDFSSVRIRELCGGNCNISSNDDDDDDDSDDGSWILVRQNSSISTNVND</sequence>
<dbReference type="InterPro" id="IPR011009">
    <property type="entry name" value="Kinase-like_dom_sf"/>
</dbReference>
<evidence type="ECO:0000313" key="8">
    <source>
        <dbReference type="EMBL" id="KMZ69688.1"/>
    </source>
</evidence>
<dbReference type="Proteomes" id="UP000036987">
    <property type="component" value="Unassembled WGS sequence"/>
</dbReference>
<organism evidence="8 9">
    <name type="scientific">Zostera marina</name>
    <name type="common">Eelgrass</name>
    <dbReference type="NCBI Taxonomy" id="29655"/>
    <lineage>
        <taxon>Eukaryota</taxon>
        <taxon>Viridiplantae</taxon>
        <taxon>Streptophyta</taxon>
        <taxon>Embryophyta</taxon>
        <taxon>Tracheophyta</taxon>
        <taxon>Spermatophyta</taxon>
        <taxon>Magnoliopsida</taxon>
        <taxon>Liliopsida</taxon>
        <taxon>Zosteraceae</taxon>
        <taxon>Zostera</taxon>
    </lineage>
</organism>
<dbReference type="PROSITE" id="PS00108">
    <property type="entry name" value="PROTEIN_KINASE_ST"/>
    <property type="match status" value="1"/>
</dbReference>
<evidence type="ECO:0000256" key="4">
    <source>
        <dbReference type="ARBA" id="ARBA00022840"/>
    </source>
</evidence>
<dbReference type="OMA" id="NMDTGEV"/>
<dbReference type="GO" id="GO:0004672">
    <property type="term" value="F:protein kinase activity"/>
    <property type="evidence" value="ECO:0000318"/>
    <property type="project" value="GO_Central"/>
</dbReference>
<keyword evidence="6" id="KW-0723">Serine/threonine-protein kinase</keyword>
<evidence type="ECO:0000256" key="6">
    <source>
        <dbReference type="RuleBase" id="RU000304"/>
    </source>
</evidence>
<dbReference type="InterPro" id="IPR017441">
    <property type="entry name" value="Protein_kinase_ATP_BS"/>
</dbReference>
<dbReference type="PROSITE" id="PS00107">
    <property type="entry name" value="PROTEIN_KINASE_ATP"/>
    <property type="match status" value="1"/>
</dbReference>
<gene>
    <name evidence="8" type="ORF">ZOSMA_209G00210</name>
</gene>
<evidence type="ECO:0000256" key="3">
    <source>
        <dbReference type="ARBA" id="ARBA00022777"/>
    </source>
</evidence>
<dbReference type="PANTHER" id="PTHR48011">
    <property type="entry name" value="CCR4-NOT TRANSCRIPTIONAL COMPLEX SUBUNIT CAF120-RELATED"/>
    <property type="match status" value="1"/>
</dbReference>
<dbReference type="GO" id="GO:0007165">
    <property type="term" value="P:signal transduction"/>
    <property type="evidence" value="ECO:0000318"/>
    <property type="project" value="GO_Central"/>
</dbReference>
<evidence type="ECO:0000256" key="1">
    <source>
        <dbReference type="ARBA" id="ARBA00022679"/>
    </source>
</evidence>
<name>A0A0K9PKW6_ZOSMR</name>
<dbReference type="CDD" id="cd06606">
    <property type="entry name" value="STKc_MAPKKK"/>
    <property type="match status" value="1"/>
</dbReference>
<comment type="similarity">
    <text evidence="6">Belongs to the protein kinase superfamily.</text>
</comment>
<keyword evidence="2 5" id="KW-0547">Nucleotide-binding</keyword>
<dbReference type="GO" id="GO:0005524">
    <property type="term" value="F:ATP binding"/>
    <property type="evidence" value="ECO:0007669"/>
    <property type="project" value="UniProtKB-UniRule"/>
</dbReference>
<dbReference type="InterPro" id="IPR052751">
    <property type="entry name" value="Plant_MAPKKK"/>
</dbReference>
<keyword evidence="9" id="KW-1185">Reference proteome</keyword>
<dbReference type="PANTHER" id="PTHR48011:SF4">
    <property type="entry name" value="MITOGEN-ACTIVATED PROTEIN KINASE KINASE KINASE 19"/>
    <property type="match status" value="1"/>
</dbReference>
<accession>A0A0K9PKW6</accession>
<dbReference type="InterPro" id="IPR008271">
    <property type="entry name" value="Ser/Thr_kinase_AS"/>
</dbReference>
<keyword evidence="1" id="KW-0808">Transferase</keyword>
<evidence type="ECO:0000256" key="5">
    <source>
        <dbReference type="PROSITE-ProRule" id="PRU10141"/>
    </source>
</evidence>